<protein>
    <recommendedName>
        <fullName evidence="3">Modification methylase EcoRI</fullName>
    </recommendedName>
</protein>
<dbReference type="EMBL" id="ABVQ01000036">
    <property type="protein sequence ID" value="EEC57686.1"/>
    <property type="molecule type" value="Genomic_DNA"/>
</dbReference>
<dbReference type="Proteomes" id="UP000003136">
    <property type="component" value="Unassembled WGS sequence"/>
</dbReference>
<dbReference type="HOGENOM" id="CLU_2894680_0_0_9"/>
<comment type="caution">
    <text evidence="1">The sequence shown here is derived from an EMBL/GenBank/DDBJ whole genome shotgun (WGS) entry which is preliminary data.</text>
</comment>
<reference evidence="1 2" key="1">
    <citation type="submission" date="2008-11" db="EMBL/GenBank/DDBJ databases">
        <title>Draft genome sequence of Bacteroides pectinophilus (ATCC 43243).</title>
        <authorList>
            <person name="Sudarsanam P."/>
            <person name="Ley R."/>
            <person name="Guruge J."/>
            <person name="Turnbaugh P.J."/>
            <person name="Mahowald M."/>
            <person name="Liep D."/>
            <person name="Gordon J."/>
        </authorList>
    </citation>
    <scope>NUCLEOTIDE SEQUENCE [LARGE SCALE GENOMIC DNA]</scope>
    <source>
        <strain evidence="1 2">ATCC 43243</strain>
    </source>
</reference>
<dbReference type="STRING" id="483218.BACPEC_02198"/>
<sequence length="62" mass="7432">MGNKNTNLQMAKNAKDDEFYTTYETVEKEMAHYVQHFERKTVLCNCDDPFESNFLQVLFEKF</sequence>
<dbReference type="InterPro" id="IPR025247">
    <property type="entry name" value="EcoRI-like_methylase"/>
</dbReference>
<proteinExistence type="predicted"/>
<evidence type="ECO:0000313" key="2">
    <source>
        <dbReference type="Proteomes" id="UP000003136"/>
    </source>
</evidence>
<accession>B7ASZ0</accession>
<name>B7ASZ0_9FIRM</name>
<gene>
    <name evidence="1" type="ORF">BACPEC_02198</name>
</gene>
<reference evidence="1 2" key="2">
    <citation type="submission" date="2008-11" db="EMBL/GenBank/DDBJ databases">
        <authorList>
            <person name="Fulton L."/>
            <person name="Clifton S."/>
            <person name="Fulton B."/>
            <person name="Xu J."/>
            <person name="Minx P."/>
            <person name="Pepin K.H."/>
            <person name="Johnson M."/>
            <person name="Bhonagiri V."/>
            <person name="Nash W.E."/>
            <person name="Mardis E.R."/>
            <person name="Wilson R.K."/>
        </authorList>
    </citation>
    <scope>NUCLEOTIDE SEQUENCE [LARGE SCALE GENOMIC DNA]</scope>
    <source>
        <strain evidence="1 2">ATCC 43243</strain>
    </source>
</reference>
<dbReference type="Pfam" id="PF13651">
    <property type="entry name" value="EcoRI_methylase"/>
    <property type="match status" value="1"/>
</dbReference>
<evidence type="ECO:0008006" key="3">
    <source>
        <dbReference type="Google" id="ProtNLM"/>
    </source>
</evidence>
<dbReference type="AlphaFoldDB" id="B7ASZ0"/>
<evidence type="ECO:0000313" key="1">
    <source>
        <dbReference type="EMBL" id="EEC57686.1"/>
    </source>
</evidence>
<organism evidence="1 2">
    <name type="scientific">[Bacteroides] pectinophilus ATCC 43243</name>
    <dbReference type="NCBI Taxonomy" id="483218"/>
    <lineage>
        <taxon>Bacteria</taxon>
        <taxon>Bacillati</taxon>
        <taxon>Bacillota</taxon>
        <taxon>Clostridia</taxon>
        <taxon>Eubacteriales</taxon>
    </lineage>
</organism>
<keyword evidence="2" id="KW-1185">Reference proteome</keyword>